<gene>
    <name evidence="2" type="ORF">IRJ16_06125</name>
</gene>
<accession>A0A929KYZ1</accession>
<protein>
    <submittedName>
        <fullName evidence="2">Uncharacterized protein</fullName>
    </submittedName>
</protein>
<proteinExistence type="predicted"/>
<dbReference type="EMBL" id="JADFFL010000002">
    <property type="protein sequence ID" value="MBE9661454.1"/>
    <property type="molecule type" value="Genomic_DNA"/>
</dbReference>
<sequence>MKPKTLTTLLIAAATLAVALTASAQKLPSEQKVSFYAPADIKIDGKPTEWTGKYQAKNSATLLTYVMSNDEENLYLAIQADQTPAIGKIFFGGISLVVKSKKDKAIAPVKITYPLVTTDERLGIISPLKDKDQNADAAATATNDLLGKAAKTINIAGLIEVADPDISVYNDLGIKAAAQADNTRTMTFEYKLPLKFIKHLMDESSAFDYSIIVNGGELKRAGVSVGAPITGSGSPTGGGGGGMVILAGAPVGDMFSPTDLKASYKLASK</sequence>
<keyword evidence="3" id="KW-1185">Reference proteome</keyword>
<organism evidence="2 3">
    <name type="scientific">Mucilaginibacter myungsuensis</name>
    <dbReference type="NCBI Taxonomy" id="649104"/>
    <lineage>
        <taxon>Bacteria</taxon>
        <taxon>Pseudomonadati</taxon>
        <taxon>Bacteroidota</taxon>
        <taxon>Sphingobacteriia</taxon>
        <taxon>Sphingobacteriales</taxon>
        <taxon>Sphingobacteriaceae</taxon>
        <taxon>Mucilaginibacter</taxon>
    </lineage>
</organism>
<dbReference type="AlphaFoldDB" id="A0A929KYZ1"/>
<reference evidence="2" key="1">
    <citation type="submission" date="2020-10" db="EMBL/GenBank/DDBJ databases">
        <title>Mucilaginibacter mali sp. nov., isolated from rhizosphere soil of apple orchard.</title>
        <authorList>
            <person name="Lee J.-S."/>
            <person name="Kim H.S."/>
            <person name="Kim J.-S."/>
        </authorList>
    </citation>
    <scope>NUCLEOTIDE SEQUENCE</scope>
    <source>
        <strain evidence="2">KCTC 22746</strain>
    </source>
</reference>
<evidence type="ECO:0000313" key="2">
    <source>
        <dbReference type="EMBL" id="MBE9661454.1"/>
    </source>
</evidence>
<evidence type="ECO:0000256" key="1">
    <source>
        <dbReference type="SAM" id="SignalP"/>
    </source>
</evidence>
<dbReference type="RefSeq" id="WP_194110642.1">
    <property type="nucleotide sequence ID" value="NZ_JADFFL010000002.1"/>
</dbReference>
<dbReference type="Proteomes" id="UP000622475">
    <property type="component" value="Unassembled WGS sequence"/>
</dbReference>
<feature type="chain" id="PRO_5037633961" evidence="1">
    <location>
        <begin position="25"/>
        <end position="269"/>
    </location>
</feature>
<keyword evidence="1" id="KW-0732">Signal</keyword>
<feature type="signal peptide" evidence="1">
    <location>
        <begin position="1"/>
        <end position="24"/>
    </location>
</feature>
<name>A0A929KYZ1_9SPHI</name>
<evidence type="ECO:0000313" key="3">
    <source>
        <dbReference type="Proteomes" id="UP000622475"/>
    </source>
</evidence>
<comment type="caution">
    <text evidence="2">The sequence shown here is derived from an EMBL/GenBank/DDBJ whole genome shotgun (WGS) entry which is preliminary data.</text>
</comment>